<keyword evidence="4" id="KW-0540">Nuclease</keyword>
<dbReference type="GO" id="GO:0005634">
    <property type="term" value="C:nucleus"/>
    <property type="evidence" value="ECO:0007669"/>
    <property type="project" value="UniProtKB-SubCell"/>
</dbReference>
<accession>A0AAV2MXK3</accession>
<name>A0AAV2MXK3_9HYME</name>
<dbReference type="GO" id="GO:0016787">
    <property type="term" value="F:hydrolase activity"/>
    <property type="evidence" value="ECO:0007669"/>
    <property type="project" value="UniProtKB-KW"/>
</dbReference>
<evidence type="ECO:0000256" key="6">
    <source>
        <dbReference type="ARBA" id="ARBA00022801"/>
    </source>
</evidence>
<reference evidence="9" key="1">
    <citation type="submission" date="2024-04" db="EMBL/GenBank/DDBJ databases">
        <authorList>
            <consortium name="Molecular Ecology Group"/>
        </authorList>
    </citation>
    <scope>NUCLEOTIDE SEQUENCE</scope>
</reference>
<feature type="domain" description="DDE Tnp4" evidence="8">
    <location>
        <begin position="91"/>
        <end position="250"/>
    </location>
</feature>
<evidence type="ECO:0000313" key="10">
    <source>
        <dbReference type="Proteomes" id="UP001497644"/>
    </source>
</evidence>
<comment type="similarity">
    <text evidence="3">Belongs to the HARBI1 family.</text>
</comment>
<evidence type="ECO:0000313" key="9">
    <source>
        <dbReference type="EMBL" id="CAL1671766.1"/>
    </source>
</evidence>
<evidence type="ECO:0000259" key="8">
    <source>
        <dbReference type="Pfam" id="PF13359"/>
    </source>
</evidence>
<dbReference type="EMBL" id="CAXIPU020000424">
    <property type="protein sequence ID" value="CAL1671766.1"/>
    <property type="molecule type" value="Genomic_DNA"/>
</dbReference>
<dbReference type="GO" id="GO:0004518">
    <property type="term" value="F:nuclease activity"/>
    <property type="evidence" value="ECO:0007669"/>
    <property type="project" value="UniProtKB-KW"/>
</dbReference>
<keyword evidence="5" id="KW-0479">Metal-binding</keyword>
<dbReference type="Pfam" id="PF13359">
    <property type="entry name" value="DDE_Tnp_4"/>
    <property type="match status" value="1"/>
</dbReference>
<dbReference type="AlphaFoldDB" id="A0AAV2MXK3"/>
<organism evidence="9 10">
    <name type="scientific">Lasius platythorax</name>
    <dbReference type="NCBI Taxonomy" id="488582"/>
    <lineage>
        <taxon>Eukaryota</taxon>
        <taxon>Metazoa</taxon>
        <taxon>Ecdysozoa</taxon>
        <taxon>Arthropoda</taxon>
        <taxon>Hexapoda</taxon>
        <taxon>Insecta</taxon>
        <taxon>Pterygota</taxon>
        <taxon>Neoptera</taxon>
        <taxon>Endopterygota</taxon>
        <taxon>Hymenoptera</taxon>
        <taxon>Apocrita</taxon>
        <taxon>Aculeata</taxon>
        <taxon>Formicoidea</taxon>
        <taxon>Formicidae</taxon>
        <taxon>Formicinae</taxon>
        <taxon>Lasius</taxon>
        <taxon>Lasius</taxon>
    </lineage>
</organism>
<comment type="cofactor">
    <cofactor evidence="1">
        <name>a divalent metal cation</name>
        <dbReference type="ChEBI" id="CHEBI:60240"/>
    </cofactor>
</comment>
<dbReference type="PANTHER" id="PTHR22930:SF85">
    <property type="entry name" value="GH03217P-RELATED"/>
    <property type="match status" value="1"/>
</dbReference>
<protein>
    <recommendedName>
        <fullName evidence="8">DDE Tnp4 domain-containing protein</fullName>
    </recommendedName>
</protein>
<dbReference type="InterPro" id="IPR027806">
    <property type="entry name" value="HARBI1_dom"/>
</dbReference>
<dbReference type="Proteomes" id="UP001497644">
    <property type="component" value="Unassembled WGS sequence"/>
</dbReference>
<evidence type="ECO:0000256" key="2">
    <source>
        <dbReference type="ARBA" id="ARBA00004123"/>
    </source>
</evidence>
<dbReference type="InterPro" id="IPR045249">
    <property type="entry name" value="HARBI1-like"/>
</dbReference>
<keyword evidence="6" id="KW-0378">Hydrolase</keyword>
<sequence length="312" mass="36023">MQLLKAREPVSVKKQLAIALYKVASCSEYRVVGNVFGVHKSTVKKYLYRVMKAINEVLAPAYINMPNQDEAKYIAMQFENISHIPQIIGCIDGTHIPITVPEEGYRDFVNRKGWTSYNVQAIVDHNGRFRNVFAKHPGSVHDAAVFKDSTLYKHSQEIIPQMEKHVNGQGIPFMIVGDPAYPLLPWLIKSYSGSVSPEEESFNVYLNSARVSVEMAFGRLKARWRMLQKKVDCNYKFVPQVIVACCVLHNFCEDNKDRFLEEWLQLVIELKVFVQPRQQINRERDNIRSTIIRECLKDYLAANFPLRKTLLR</sequence>
<evidence type="ECO:0000256" key="3">
    <source>
        <dbReference type="ARBA" id="ARBA00006958"/>
    </source>
</evidence>
<proteinExistence type="inferred from homology"/>
<dbReference type="GO" id="GO:0046872">
    <property type="term" value="F:metal ion binding"/>
    <property type="evidence" value="ECO:0007669"/>
    <property type="project" value="UniProtKB-KW"/>
</dbReference>
<evidence type="ECO:0000256" key="4">
    <source>
        <dbReference type="ARBA" id="ARBA00022722"/>
    </source>
</evidence>
<gene>
    <name evidence="9" type="ORF">LPLAT_LOCUS5191</name>
</gene>
<evidence type="ECO:0000256" key="7">
    <source>
        <dbReference type="ARBA" id="ARBA00023242"/>
    </source>
</evidence>
<comment type="caution">
    <text evidence="9">The sequence shown here is derived from an EMBL/GenBank/DDBJ whole genome shotgun (WGS) entry which is preliminary data.</text>
</comment>
<dbReference type="PANTHER" id="PTHR22930">
    <property type="match status" value="1"/>
</dbReference>
<keyword evidence="10" id="KW-1185">Reference proteome</keyword>
<evidence type="ECO:0000256" key="1">
    <source>
        <dbReference type="ARBA" id="ARBA00001968"/>
    </source>
</evidence>
<evidence type="ECO:0000256" key="5">
    <source>
        <dbReference type="ARBA" id="ARBA00022723"/>
    </source>
</evidence>
<comment type="subcellular location">
    <subcellularLocation>
        <location evidence="2">Nucleus</location>
    </subcellularLocation>
</comment>
<keyword evidence="7" id="KW-0539">Nucleus</keyword>